<evidence type="ECO:0000256" key="5">
    <source>
        <dbReference type="ARBA" id="ARBA00023277"/>
    </source>
</evidence>
<evidence type="ECO:0000313" key="7">
    <source>
        <dbReference type="Proteomes" id="UP000242818"/>
    </source>
</evidence>
<dbReference type="SFLD" id="SFLDG01129">
    <property type="entry name" value="C1.5:_HAD__Beta-PGM__Phosphata"/>
    <property type="match status" value="1"/>
</dbReference>
<accession>A0A1C4CPN1</accession>
<protein>
    <submittedName>
        <fullName evidence="6">Haloacid dehalogenase superfamily, subfamily IA, variant 3 with third motif having DD or ED/beta-phosphoglucomutase family hydrolase</fullName>
    </submittedName>
</protein>
<dbReference type="PANTHER" id="PTHR46193">
    <property type="entry name" value="6-PHOSPHOGLUCONATE PHOSPHATASE"/>
    <property type="match status" value="1"/>
</dbReference>
<dbReference type="InterPro" id="IPR041492">
    <property type="entry name" value="HAD_2"/>
</dbReference>
<comment type="similarity">
    <text evidence="2">Belongs to the HAD-like hydrolase superfamily. CbbY/CbbZ/Gph/YieH family.</text>
</comment>
<sequence length="225" mass="24963">MLSLDFTPEAFLFDMNGTMIDDMGFHLIAWANVLNNELKANLTNEQVKLQMYGKNEELLGRVFGKGHFTQAQMDAIAMDKEKAYQQAYKPHLKLIEGLAPMLDAAKAKGIKMAIGTAAIPFNIDFVVDNLKLRSYFPVIVNALDVVHSKPHPDVFLQCAQQLGVNPARCIVFEDAPKGIEAALNAGMKAIVLTTLHEPQDFAQYSNVLAAIKDYTDPAIQELLQR</sequence>
<dbReference type="NCBIfam" id="TIGR01509">
    <property type="entry name" value="HAD-SF-IA-v3"/>
    <property type="match status" value="1"/>
</dbReference>
<evidence type="ECO:0000256" key="2">
    <source>
        <dbReference type="ARBA" id="ARBA00006171"/>
    </source>
</evidence>
<keyword evidence="4" id="KW-0460">Magnesium</keyword>
<dbReference type="AlphaFoldDB" id="A0A1C4CPN1"/>
<dbReference type="CDD" id="cd07505">
    <property type="entry name" value="HAD_BPGM-like"/>
    <property type="match status" value="1"/>
</dbReference>
<evidence type="ECO:0000256" key="3">
    <source>
        <dbReference type="ARBA" id="ARBA00022723"/>
    </source>
</evidence>
<dbReference type="OrthoDB" id="9797743at2"/>
<dbReference type="InterPro" id="IPR006439">
    <property type="entry name" value="HAD-SF_hydro_IA"/>
</dbReference>
<comment type="cofactor">
    <cofactor evidence="1">
        <name>Mg(2+)</name>
        <dbReference type="ChEBI" id="CHEBI:18420"/>
    </cofactor>
</comment>
<keyword evidence="7" id="KW-1185">Reference proteome</keyword>
<dbReference type="Gene3D" id="3.40.50.1000">
    <property type="entry name" value="HAD superfamily/HAD-like"/>
    <property type="match status" value="1"/>
</dbReference>
<dbReference type="SFLD" id="SFLDS00003">
    <property type="entry name" value="Haloacid_Dehalogenase"/>
    <property type="match status" value="1"/>
</dbReference>
<dbReference type="SFLD" id="SFLDG01135">
    <property type="entry name" value="C1.5.6:_HAD__Beta-PGM__Phospha"/>
    <property type="match status" value="1"/>
</dbReference>
<dbReference type="Gene3D" id="1.10.150.240">
    <property type="entry name" value="Putative phosphatase, domain 2"/>
    <property type="match status" value="1"/>
</dbReference>
<dbReference type="SUPFAM" id="SSF56784">
    <property type="entry name" value="HAD-like"/>
    <property type="match status" value="1"/>
</dbReference>
<keyword evidence="3" id="KW-0479">Metal-binding</keyword>
<dbReference type="InterPro" id="IPR023198">
    <property type="entry name" value="PGP-like_dom2"/>
</dbReference>
<dbReference type="EMBL" id="FMAR01000004">
    <property type="protein sequence ID" value="SCC21032.1"/>
    <property type="molecule type" value="Genomic_DNA"/>
</dbReference>
<evidence type="ECO:0000256" key="4">
    <source>
        <dbReference type="ARBA" id="ARBA00022842"/>
    </source>
</evidence>
<keyword evidence="6" id="KW-0378">Hydrolase</keyword>
<dbReference type="GO" id="GO:0016787">
    <property type="term" value="F:hydrolase activity"/>
    <property type="evidence" value="ECO:0007669"/>
    <property type="project" value="UniProtKB-KW"/>
</dbReference>
<dbReference type="InterPro" id="IPR051600">
    <property type="entry name" value="Beta-PGM-like"/>
</dbReference>
<dbReference type="InterPro" id="IPR023214">
    <property type="entry name" value="HAD_sf"/>
</dbReference>
<gene>
    <name evidence="6" type="ORF">GA0116948_104232</name>
</gene>
<keyword evidence="5" id="KW-0119">Carbohydrate metabolism</keyword>
<dbReference type="STRING" id="1335309.GA0116948_104232"/>
<reference evidence="6 7" key="1">
    <citation type="submission" date="2016-08" db="EMBL/GenBank/DDBJ databases">
        <authorList>
            <person name="Seilhamer J.J."/>
        </authorList>
    </citation>
    <scope>NUCLEOTIDE SEQUENCE [LARGE SCALE GENOMIC DNA]</scope>
    <source>
        <strain evidence="6 7">A37T2</strain>
    </source>
</reference>
<dbReference type="GO" id="GO:0046872">
    <property type="term" value="F:metal ion binding"/>
    <property type="evidence" value="ECO:0007669"/>
    <property type="project" value="UniProtKB-KW"/>
</dbReference>
<name>A0A1C4CPN1_9BACT</name>
<dbReference type="RefSeq" id="WP_089710923.1">
    <property type="nucleotide sequence ID" value="NZ_FMAR01000004.1"/>
</dbReference>
<dbReference type="PANTHER" id="PTHR46193:SF18">
    <property type="entry name" value="HEXITOL PHOSPHATASE B"/>
    <property type="match status" value="1"/>
</dbReference>
<evidence type="ECO:0000313" key="6">
    <source>
        <dbReference type="EMBL" id="SCC21032.1"/>
    </source>
</evidence>
<organism evidence="6 7">
    <name type="scientific">Chitinophaga costaii</name>
    <dbReference type="NCBI Taxonomy" id="1335309"/>
    <lineage>
        <taxon>Bacteria</taxon>
        <taxon>Pseudomonadati</taxon>
        <taxon>Bacteroidota</taxon>
        <taxon>Chitinophagia</taxon>
        <taxon>Chitinophagales</taxon>
        <taxon>Chitinophagaceae</taxon>
        <taxon>Chitinophaga</taxon>
    </lineage>
</organism>
<proteinExistence type="inferred from homology"/>
<dbReference type="Pfam" id="PF13419">
    <property type="entry name" value="HAD_2"/>
    <property type="match status" value="1"/>
</dbReference>
<dbReference type="Proteomes" id="UP000242818">
    <property type="component" value="Unassembled WGS sequence"/>
</dbReference>
<evidence type="ECO:0000256" key="1">
    <source>
        <dbReference type="ARBA" id="ARBA00001946"/>
    </source>
</evidence>
<dbReference type="InterPro" id="IPR036412">
    <property type="entry name" value="HAD-like_sf"/>
</dbReference>